<dbReference type="AlphaFoldDB" id="A0A8S2WHY4"/>
<organism evidence="1 2">
    <name type="scientific">Rotaria magnacalcarata</name>
    <dbReference type="NCBI Taxonomy" id="392030"/>
    <lineage>
        <taxon>Eukaryota</taxon>
        <taxon>Metazoa</taxon>
        <taxon>Spiralia</taxon>
        <taxon>Gnathifera</taxon>
        <taxon>Rotifera</taxon>
        <taxon>Eurotatoria</taxon>
        <taxon>Bdelloidea</taxon>
        <taxon>Philodinida</taxon>
        <taxon>Philodinidae</taxon>
        <taxon>Rotaria</taxon>
    </lineage>
</organism>
<evidence type="ECO:0000313" key="1">
    <source>
        <dbReference type="EMBL" id="CAF4438300.1"/>
    </source>
</evidence>
<reference evidence="1" key="1">
    <citation type="submission" date="2021-02" db="EMBL/GenBank/DDBJ databases">
        <authorList>
            <person name="Nowell W R."/>
        </authorList>
    </citation>
    <scope>NUCLEOTIDE SEQUENCE</scope>
</reference>
<dbReference type="Proteomes" id="UP000681967">
    <property type="component" value="Unassembled WGS sequence"/>
</dbReference>
<dbReference type="SUPFAM" id="SSF50249">
    <property type="entry name" value="Nucleic acid-binding proteins"/>
    <property type="match status" value="1"/>
</dbReference>
<proteinExistence type="predicted"/>
<gene>
    <name evidence="1" type="ORF">BYL167_LOCUS33207</name>
</gene>
<dbReference type="EMBL" id="CAJOBH010063834">
    <property type="protein sequence ID" value="CAF4438300.1"/>
    <property type="molecule type" value="Genomic_DNA"/>
</dbReference>
<comment type="caution">
    <text evidence="1">The sequence shown here is derived from an EMBL/GenBank/DDBJ whole genome shotgun (WGS) entry which is preliminary data.</text>
</comment>
<protein>
    <submittedName>
        <fullName evidence="1">Uncharacterized protein</fullName>
    </submittedName>
</protein>
<accession>A0A8S2WHY4</accession>
<dbReference type="Gene3D" id="2.40.50.140">
    <property type="entry name" value="Nucleic acid-binding proteins"/>
    <property type="match status" value="1"/>
</dbReference>
<sequence length="67" mass="7546">MQKLTTGTLMHFAKNSICGEQPILQVLNIKLMDSKSVNGSSMTASQYKKTQRYRLILSDGKHFLPCN</sequence>
<evidence type="ECO:0000313" key="2">
    <source>
        <dbReference type="Proteomes" id="UP000681967"/>
    </source>
</evidence>
<name>A0A8S2WHY4_9BILA</name>
<dbReference type="InterPro" id="IPR012340">
    <property type="entry name" value="NA-bd_OB-fold"/>
</dbReference>